<dbReference type="Pfam" id="PF03065">
    <property type="entry name" value="Glyco_hydro_57"/>
    <property type="match status" value="1"/>
</dbReference>
<dbReference type="GO" id="GO:0030979">
    <property type="term" value="P:alpha-glucan biosynthetic process"/>
    <property type="evidence" value="ECO:0007669"/>
    <property type="project" value="InterPro"/>
</dbReference>
<dbReference type="SUPFAM" id="SSF88713">
    <property type="entry name" value="Glycoside hydrolase/deacetylase"/>
    <property type="match status" value="1"/>
</dbReference>
<dbReference type="GO" id="GO:0005576">
    <property type="term" value="C:extracellular region"/>
    <property type="evidence" value="ECO:0007669"/>
    <property type="project" value="TreeGrafter"/>
</dbReference>
<evidence type="ECO:0000259" key="6">
    <source>
        <dbReference type="Pfam" id="PF09210"/>
    </source>
</evidence>
<evidence type="ECO:0000256" key="4">
    <source>
        <dbReference type="RuleBase" id="RU361196"/>
    </source>
</evidence>
<dbReference type="PANTHER" id="PTHR41695">
    <property type="entry name" value="1,4-ALPHA-GLUCAN BRANCHING ENZYME RV3031-RELATED"/>
    <property type="match status" value="1"/>
</dbReference>
<dbReference type="InterPro" id="IPR011330">
    <property type="entry name" value="Glyco_hydro/deAcase_b/a-brl"/>
</dbReference>
<keyword evidence="2 4" id="KW-0119">Carbohydrate metabolism</keyword>
<dbReference type="SUPFAM" id="SSF88688">
    <property type="entry name" value="Families 57/38 glycoside transferase middle domain"/>
    <property type="match status" value="1"/>
</dbReference>
<name>A0A2Z5G9A1_9BACT</name>
<accession>A0A2Z5G9A1</accession>
<evidence type="ECO:0000256" key="3">
    <source>
        <dbReference type="PIRSR" id="PIRSR640042-1"/>
    </source>
</evidence>
<dbReference type="InterPro" id="IPR004300">
    <property type="entry name" value="Glyco_hydro_57_N"/>
</dbReference>
<evidence type="ECO:0000256" key="2">
    <source>
        <dbReference type="ARBA" id="ARBA00023277"/>
    </source>
</evidence>
<keyword evidence="8" id="KW-1185">Reference proteome</keyword>
<evidence type="ECO:0000313" key="7">
    <source>
        <dbReference type="EMBL" id="AXC15145.1"/>
    </source>
</evidence>
<evidence type="ECO:0000313" key="8">
    <source>
        <dbReference type="Proteomes" id="UP000253606"/>
    </source>
</evidence>
<reference evidence="7 8" key="1">
    <citation type="journal article" date="2018" name="Front. Microbiol.">
        <title>Hydrolytic Capabilities as a Key to Environmental Success: Chitinolytic and Cellulolytic Acidobacteria From Acidic Sub-arctic Soils and Boreal Peatlands.</title>
        <authorList>
            <person name="Belova S.E."/>
            <person name="Ravin N.V."/>
            <person name="Pankratov T.A."/>
            <person name="Rakitin A.L."/>
            <person name="Ivanova A.A."/>
            <person name="Beletsky A.V."/>
            <person name="Mardanov A.V."/>
            <person name="Sinninghe Damste J.S."/>
            <person name="Dedysh S.N."/>
        </authorList>
    </citation>
    <scope>NUCLEOTIDE SEQUENCE [LARGE SCALE GENOMIC DNA]</scope>
    <source>
        <strain evidence="7 8">SBC82</strain>
    </source>
</reference>
<dbReference type="Gene3D" id="3.20.110.10">
    <property type="entry name" value="Glycoside hydrolase 38, N terminal domain"/>
    <property type="match status" value="1"/>
</dbReference>
<feature type="domain" description="1,4-alpha-glucan branching enzyme C-terminal" evidence="6">
    <location>
        <begin position="467"/>
        <end position="574"/>
    </location>
</feature>
<dbReference type="GO" id="GO:0003844">
    <property type="term" value="F:1,4-alpha-glucan branching enzyme activity"/>
    <property type="evidence" value="ECO:0007669"/>
    <property type="project" value="InterPro"/>
</dbReference>
<comment type="similarity">
    <text evidence="1 4">Belongs to the glycosyl hydrolase 57 family.</text>
</comment>
<dbReference type="OrthoDB" id="9803279at2"/>
<feature type="domain" description="Glycoside hydrolase family 57 N-terminal" evidence="5">
    <location>
        <begin position="11"/>
        <end position="441"/>
    </location>
</feature>
<dbReference type="EMBL" id="CP030840">
    <property type="protein sequence ID" value="AXC15145.1"/>
    <property type="molecule type" value="Genomic_DNA"/>
</dbReference>
<dbReference type="Pfam" id="PF09210">
    <property type="entry name" value="BE_C"/>
    <property type="match status" value="1"/>
</dbReference>
<dbReference type="InterPro" id="IPR028995">
    <property type="entry name" value="Glyco_hydro_57/38_cen_sf"/>
</dbReference>
<organism evidence="7 8">
    <name type="scientific">Acidisarcina polymorpha</name>
    <dbReference type="NCBI Taxonomy" id="2211140"/>
    <lineage>
        <taxon>Bacteria</taxon>
        <taxon>Pseudomonadati</taxon>
        <taxon>Acidobacteriota</taxon>
        <taxon>Terriglobia</taxon>
        <taxon>Terriglobales</taxon>
        <taxon>Acidobacteriaceae</taxon>
        <taxon>Acidisarcina</taxon>
    </lineage>
</organism>
<dbReference type="RefSeq" id="WP_114209771.1">
    <property type="nucleotide sequence ID" value="NZ_CP030840.1"/>
</dbReference>
<dbReference type="Gene3D" id="1.20.1430.10">
    <property type="entry name" value="Families 57/38 glycoside transferase, middle domain"/>
    <property type="match status" value="1"/>
</dbReference>
<feature type="active site" description="Nucleophile" evidence="3">
    <location>
        <position position="193"/>
    </location>
</feature>
<dbReference type="AlphaFoldDB" id="A0A2Z5G9A1"/>
<evidence type="ECO:0000259" key="5">
    <source>
        <dbReference type="Pfam" id="PF03065"/>
    </source>
</evidence>
<dbReference type="InterPro" id="IPR037090">
    <property type="entry name" value="57_glycoside_trans_central"/>
</dbReference>
<feature type="active site" description="Proton donor" evidence="3">
    <location>
        <position position="392"/>
    </location>
</feature>
<dbReference type="InterPro" id="IPR027291">
    <property type="entry name" value="Glyco_hydro_38_N_sf"/>
</dbReference>
<dbReference type="PANTHER" id="PTHR41695:SF1">
    <property type="entry name" value="1,4-ALPHA-GLUCAN BRANCHING ENZYME TK1436"/>
    <property type="match status" value="1"/>
</dbReference>
<dbReference type="InterPro" id="IPR015293">
    <property type="entry name" value="BE_C"/>
</dbReference>
<proteinExistence type="inferred from homology"/>
<dbReference type="InterPro" id="IPR040042">
    <property type="entry name" value="Branching_enz_MT3115-like"/>
</dbReference>
<sequence length="577" mass="66269">MKNGKPSAYLSFTLHAHLPYVLHHGTWPHGLEWLHEAAAETYLPLLGVLRRLERDGLALKANLSLSPVLMEQLRHPTFKEEFPKYIERKMISAREDENYFRQNGEFDFAETAVFWESFFERTLKDFYDLDRDIVSGLRYFNDTGSIEILACAATHGYLPLLGTDESVVAQIRAGVAAHERHLGKKPHGFWVPECGYRPAGLWQTPIVASGEEGPRSPFRRIGVEEALAEAGIEYFFVDTHLVEESILFTPYKMMSGDLGLRLHNLPAHELKRKGDLKSIYRPYLVEGPLAHAHPVTIFPRDPQTGLQVWSGDTGYPADGNYLDFHKKRWPGGHQYWRVTEAQSDMALKAPYFPQEALARTHVHAEHFTRLVQSALEDGYSQERPPILSSLFDAELFGHWWFEGPVWLEQVVRIFAQDDVGIELTTGSQYLSQFAPEVFLDLGEGSWGKNGNNEVWLNDQTSWTWSDIYRAEEVMREIATQGRWRDDGWGLRIAKQMARELLLLESSDWQFLITTAAARDYAEKRFRGHLEQFIELEMLWAEFVSNGGLSPSAEQWLAELEERDCLFAEIDPGLWARR</sequence>
<evidence type="ECO:0000256" key="1">
    <source>
        <dbReference type="ARBA" id="ARBA00006821"/>
    </source>
</evidence>
<gene>
    <name evidence="7" type="ORF">ACPOL_5901</name>
</gene>
<protein>
    <submittedName>
        <fullName evidence="7">Glycogen branching enzyme, GH-57-type, archaeal</fullName>
    </submittedName>
</protein>
<dbReference type="Proteomes" id="UP000253606">
    <property type="component" value="Chromosome"/>
</dbReference>
<dbReference type="KEGG" id="abas:ACPOL_5901"/>